<sequence length="34" mass="3720">IGFRRRGTVDCTYMIFGSNGNDADRPEANGQDAD</sequence>
<reference evidence="1 2" key="1">
    <citation type="submission" date="2013-11" db="EMBL/GenBank/DDBJ databases">
        <title>The Genome Sequence of Phytophthora parasitica P1569.</title>
        <authorList>
            <consortium name="The Broad Institute Genomics Platform"/>
            <person name="Russ C."/>
            <person name="Tyler B."/>
            <person name="Panabieres F."/>
            <person name="Shan W."/>
            <person name="Tripathy S."/>
            <person name="Grunwald N."/>
            <person name="Machado M."/>
            <person name="Johnson C.S."/>
            <person name="Arredondo F."/>
            <person name="Hong C."/>
            <person name="Coffey M."/>
            <person name="Young S.K."/>
            <person name="Zeng Q."/>
            <person name="Gargeya S."/>
            <person name="Fitzgerald M."/>
            <person name="Abouelleil A."/>
            <person name="Alvarado L."/>
            <person name="Chapman S.B."/>
            <person name="Gainer-Dewar J."/>
            <person name="Goldberg J."/>
            <person name="Griggs A."/>
            <person name="Gujja S."/>
            <person name="Hansen M."/>
            <person name="Howarth C."/>
            <person name="Imamovic A."/>
            <person name="Ireland A."/>
            <person name="Larimer J."/>
            <person name="McCowan C."/>
            <person name="Murphy C."/>
            <person name="Pearson M."/>
            <person name="Poon T.W."/>
            <person name="Priest M."/>
            <person name="Roberts A."/>
            <person name="Saif S."/>
            <person name="Shea T."/>
            <person name="Sykes S."/>
            <person name="Wortman J."/>
            <person name="Nusbaum C."/>
            <person name="Birren B."/>
        </authorList>
    </citation>
    <scope>NUCLEOTIDE SEQUENCE [LARGE SCALE GENOMIC DNA]</scope>
    <source>
        <strain evidence="1 2">P1569</strain>
    </source>
</reference>
<gene>
    <name evidence="1" type="ORF">F443_12766</name>
</gene>
<proteinExistence type="predicted"/>
<feature type="non-terminal residue" evidence="1">
    <location>
        <position position="1"/>
    </location>
</feature>
<dbReference type="Proteomes" id="UP000018721">
    <property type="component" value="Unassembled WGS sequence"/>
</dbReference>
<keyword evidence="2" id="KW-1185">Reference proteome</keyword>
<organism evidence="1 2">
    <name type="scientific">Phytophthora nicotianae P1569</name>
    <dbReference type="NCBI Taxonomy" id="1317065"/>
    <lineage>
        <taxon>Eukaryota</taxon>
        <taxon>Sar</taxon>
        <taxon>Stramenopiles</taxon>
        <taxon>Oomycota</taxon>
        <taxon>Peronosporomycetes</taxon>
        <taxon>Peronosporales</taxon>
        <taxon>Peronosporaceae</taxon>
        <taxon>Phytophthora</taxon>
    </lineage>
</organism>
<comment type="caution">
    <text evidence="1">The sequence shown here is derived from an EMBL/GenBank/DDBJ whole genome shotgun (WGS) entry which is preliminary data.</text>
</comment>
<dbReference type="EMBL" id="ANIZ01002162">
    <property type="protein sequence ID" value="ETI42047.1"/>
    <property type="molecule type" value="Genomic_DNA"/>
</dbReference>
<accession>V9EVF4</accession>
<dbReference type="AlphaFoldDB" id="V9EVF4"/>
<name>V9EVF4_PHYNI</name>
<evidence type="ECO:0000313" key="1">
    <source>
        <dbReference type="EMBL" id="ETI42047.1"/>
    </source>
</evidence>
<dbReference type="HOGENOM" id="CLU_3379806_0_0_1"/>
<protein>
    <submittedName>
        <fullName evidence="1">Uncharacterized protein</fullName>
    </submittedName>
</protein>
<evidence type="ECO:0000313" key="2">
    <source>
        <dbReference type="Proteomes" id="UP000018721"/>
    </source>
</evidence>